<evidence type="ECO:0000256" key="1">
    <source>
        <dbReference type="ARBA" id="ARBA00005125"/>
    </source>
</evidence>
<evidence type="ECO:0000256" key="2">
    <source>
        <dbReference type="ARBA" id="ARBA00007637"/>
    </source>
</evidence>
<sequence length="359" mass="38659">MTGARVARPDPAFWAGKRVLVTGHSGFKGAWATLWLARMGAEVTGISLPPESDRALFARVDMAARCRSWFCDIRDRAILGTFVADADPQIVLHMAAQPLVRRSVADPLLTFSSNVMGTANLLDALRGARDLSVVLAVTSDKVYANSDRGEAFGEDAALGGHDPYSGSKAATEHVAHSFDMTYFRPRGVRLATARAGNVIGGGDAAEDRIIPDCVRALEAGTPLVLRHPEAVRPWQHVLDCLSGYLLYAEHLAGAGVGAAPRALNFGPEASDMLPVGEVVELFYAGYGTRADVRVERPERSIEMKTLMLDPAEALRILGWRCSLGQRDAVVWTADWYRRVAETGDALAATLDQIDAFTAG</sequence>
<organism evidence="4 5">
    <name type="scientific">Polymorphum gilvum (strain LMG 25793 / CGMCC 1.9160 / SL003B-26A1)</name>
    <dbReference type="NCBI Taxonomy" id="991905"/>
    <lineage>
        <taxon>Bacteria</taxon>
        <taxon>Pseudomonadati</taxon>
        <taxon>Pseudomonadota</taxon>
        <taxon>Alphaproteobacteria</taxon>
        <taxon>Rhodobacterales</taxon>
        <taxon>Paracoccaceae</taxon>
        <taxon>Polymorphum</taxon>
    </lineage>
</organism>
<evidence type="ECO:0000313" key="5">
    <source>
        <dbReference type="Proteomes" id="UP000008130"/>
    </source>
</evidence>
<dbReference type="EMBL" id="CP002568">
    <property type="protein sequence ID" value="ADZ72691.1"/>
    <property type="molecule type" value="Genomic_DNA"/>
</dbReference>
<dbReference type="RefSeq" id="WP_013654989.1">
    <property type="nucleotide sequence ID" value="NC_015259.1"/>
</dbReference>
<evidence type="ECO:0000259" key="3">
    <source>
        <dbReference type="Pfam" id="PF01370"/>
    </source>
</evidence>
<comment type="pathway">
    <text evidence="1">Bacterial outer membrane biogenesis; LPS O-antigen biosynthesis.</text>
</comment>
<dbReference type="Pfam" id="PF01370">
    <property type="entry name" value="Epimerase"/>
    <property type="match status" value="1"/>
</dbReference>
<dbReference type="Gene3D" id="3.90.25.10">
    <property type="entry name" value="UDP-galactose 4-epimerase, domain 1"/>
    <property type="match status" value="1"/>
</dbReference>
<dbReference type="Gene3D" id="3.40.50.720">
    <property type="entry name" value="NAD(P)-binding Rossmann-like Domain"/>
    <property type="match status" value="1"/>
</dbReference>
<accession>F2IVH3</accession>
<dbReference type="SUPFAM" id="SSF51735">
    <property type="entry name" value="NAD(P)-binding Rossmann-fold domains"/>
    <property type="match status" value="1"/>
</dbReference>
<dbReference type="Proteomes" id="UP000008130">
    <property type="component" value="Chromosome"/>
</dbReference>
<dbReference type="STRING" id="991905.SL003B_4274"/>
<gene>
    <name evidence="4" type="ordered locus">SL003B_4274</name>
</gene>
<evidence type="ECO:0000313" key="4">
    <source>
        <dbReference type="EMBL" id="ADZ72691.1"/>
    </source>
</evidence>
<name>F2IVH3_POLGS</name>
<feature type="domain" description="NAD-dependent epimerase/dehydratase" evidence="3">
    <location>
        <begin position="19"/>
        <end position="253"/>
    </location>
</feature>
<dbReference type="HOGENOM" id="CLU_007383_1_7_5"/>
<dbReference type="OrthoDB" id="9801785at2"/>
<protein>
    <submittedName>
        <fullName evidence="4">CDP-glucose 4,6-dehydratase protein</fullName>
    </submittedName>
</protein>
<dbReference type="eggNOG" id="COG0451">
    <property type="taxonomic scope" value="Bacteria"/>
</dbReference>
<dbReference type="NCBIfam" id="TIGR02622">
    <property type="entry name" value="CDP_4_6_dhtase"/>
    <property type="match status" value="1"/>
</dbReference>
<dbReference type="InterPro" id="IPR036291">
    <property type="entry name" value="NAD(P)-bd_dom_sf"/>
</dbReference>
<reference evidence="4 5" key="1">
    <citation type="journal article" date="2011" name="J. Bacteriol.">
        <title>Complete genome sequence of Polymorphum gilvum SL003B-26A1T, a crude oil-degrading bacterium from oil-polluted saline soil.</title>
        <authorList>
            <person name="Li S.G."/>
            <person name="Tang Y.Q."/>
            <person name="Nie Y."/>
            <person name="Cai M."/>
            <person name="Wu X.L."/>
        </authorList>
    </citation>
    <scope>NUCLEOTIDE SEQUENCE [LARGE SCALE GENOMIC DNA]</scope>
    <source>
        <strain evidence="5">LMG 25793 / CGMCC 1.9160 / SL003B-26A1</strain>
    </source>
</reference>
<dbReference type="InterPro" id="IPR013445">
    <property type="entry name" value="CDP_4_6_deHydtase"/>
</dbReference>
<dbReference type="KEGG" id="pgv:SL003B_4274"/>
<dbReference type="PANTHER" id="PTHR43000">
    <property type="entry name" value="DTDP-D-GLUCOSE 4,6-DEHYDRATASE-RELATED"/>
    <property type="match status" value="1"/>
</dbReference>
<proteinExistence type="inferred from homology"/>
<comment type="similarity">
    <text evidence="2">Belongs to the NAD(P)-dependent epimerase/dehydratase family.</text>
</comment>
<dbReference type="InterPro" id="IPR001509">
    <property type="entry name" value="Epimerase_deHydtase"/>
</dbReference>
<dbReference type="AlphaFoldDB" id="F2IVH3"/>
<dbReference type="PATRIC" id="fig|991905.3.peg.4407"/>
<keyword evidence="5" id="KW-1185">Reference proteome</keyword>